<comment type="caution">
    <text evidence="3">The sequence shown here is derived from an EMBL/GenBank/DDBJ whole genome shotgun (WGS) entry which is preliminary data.</text>
</comment>
<protein>
    <submittedName>
        <fullName evidence="3">Uncharacterized protein</fullName>
    </submittedName>
</protein>
<dbReference type="AlphaFoldDB" id="A0A9P7AWP3"/>
<evidence type="ECO:0000256" key="1">
    <source>
        <dbReference type="SAM" id="MobiDB-lite"/>
    </source>
</evidence>
<name>A0A9P7AWP3_9HELO</name>
<dbReference type="Proteomes" id="UP000785200">
    <property type="component" value="Unassembled WGS sequence"/>
</dbReference>
<evidence type="ECO:0000313" key="3">
    <source>
        <dbReference type="EMBL" id="KAG0648406.1"/>
    </source>
</evidence>
<evidence type="ECO:0000313" key="4">
    <source>
        <dbReference type="Proteomes" id="UP000785200"/>
    </source>
</evidence>
<feature type="region of interest" description="Disordered" evidence="1">
    <location>
        <begin position="78"/>
        <end position="97"/>
    </location>
</feature>
<keyword evidence="4" id="KW-1185">Reference proteome</keyword>
<gene>
    <name evidence="3" type="ORF">D0Z07_5325</name>
</gene>
<evidence type="ECO:0000256" key="2">
    <source>
        <dbReference type="SAM" id="SignalP"/>
    </source>
</evidence>
<dbReference type="OrthoDB" id="3928002at2759"/>
<feature type="signal peptide" evidence="2">
    <location>
        <begin position="1"/>
        <end position="21"/>
    </location>
</feature>
<feature type="compositionally biased region" description="Acidic residues" evidence="1">
    <location>
        <begin position="82"/>
        <end position="91"/>
    </location>
</feature>
<keyword evidence="2" id="KW-0732">Signal</keyword>
<accession>A0A9P7AWP3</accession>
<organism evidence="3 4">
    <name type="scientific">Hyphodiscus hymeniophilus</name>
    <dbReference type="NCBI Taxonomy" id="353542"/>
    <lineage>
        <taxon>Eukaryota</taxon>
        <taxon>Fungi</taxon>
        <taxon>Dikarya</taxon>
        <taxon>Ascomycota</taxon>
        <taxon>Pezizomycotina</taxon>
        <taxon>Leotiomycetes</taxon>
        <taxon>Helotiales</taxon>
        <taxon>Hyphodiscaceae</taxon>
        <taxon>Hyphodiscus</taxon>
    </lineage>
</organism>
<dbReference type="EMBL" id="VNKQ01000010">
    <property type="protein sequence ID" value="KAG0648406.1"/>
    <property type="molecule type" value="Genomic_DNA"/>
</dbReference>
<dbReference type="PANTHER" id="PTHR38049">
    <property type="entry name" value="RICIN B LECTIN DOMAIN-CONTAINING PROTEIN"/>
    <property type="match status" value="1"/>
</dbReference>
<proteinExistence type="predicted"/>
<sequence length="231" mass="26192">MVLGLISAIAACPAIIGTTEAVRQGQSQNKRQSHRGRKSNLLVTCSDPSKKARSVNGGTVVLRNNKFYVTTVNPKARYGFNADDEDDDEKPETERPNEKGHLFAGYFFAYPDKKWGPRGDGYVTTIADDPPQLNWVYVDKDTYEIKYGLRADSEGHLVGPWNCSPIDKRLTFDGWEGFTVVETERDSDCWQLYFDVDDDGLETKVPLDRRIMEIELTRKEMRMRKGDSILG</sequence>
<dbReference type="PANTHER" id="PTHR38049:SF2">
    <property type="entry name" value="RICIN B LECTIN DOMAIN-CONTAINING PROTEIN"/>
    <property type="match status" value="1"/>
</dbReference>
<reference evidence="3" key="1">
    <citation type="submission" date="2019-07" db="EMBL/GenBank/DDBJ databases">
        <title>Hyphodiscus hymeniophilus genome sequencing and assembly.</title>
        <authorList>
            <person name="Kramer G."/>
            <person name="Nodwell J."/>
        </authorList>
    </citation>
    <scope>NUCLEOTIDE SEQUENCE</scope>
    <source>
        <strain evidence="3">ATCC 34498</strain>
    </source>
</reference>
<feature type="chain" id="PRO_5040119765" evidence="2">
    <location>
        <begin position="22"/>
        <end position="231"/>
    </location>
</feature>